<gene>
    <name evidence="1" type="ORF">NKI81_03790</name>
</gene>
<dbReference type="Proteomes" id="UP001480082">
    <property type="component" value="Unassembled WGS sequence"/>
</dbReference>
<name>A0ACC6STQ6_9HYPH</name>
<organism evidence="1 2">
    <name type="scientific">Mesorhizobium australicum</name>
    <dbReference type="NCBI Taxonomy" id="536018"/>
    <lineage>
        <taxon>Bacteria</taxon>
        <taxon>Pseudomonadati</taxon>
        <taxon>Pseudomonadota</taxon>
        <taxon>Alphaproteobacteria</taxon>
        <taxon>Hyphomicrobiales</taxon>
        <taxon>Phyllobacteriaceae</taxon>
        <taxon>Mesorhizobium</taxon>
    </lineage>
</organism>
<dbReference type="EMBL" id="JAMYRI010000002">
    <property type="protein sequence ID" value="MER9283086.1"/>
    <property type="molecule type" value="Genomic_DNA"/>
</dbReference>
<reference evidence="1 2" key="1">
    <citation type="journal article" date="2024" name="Proc. Natl. Acad. Sci. U.S.A.">
        <title>The evolutionary genomics of adaptation to stress in wild rhizobium bacteria.</title>
        <authorList>
            <person name="Kehlet-Delgado H."/>
            <person name="Montoya A.P."/>
            <person name="Jensen K.T."/>
            <person name="Wendlandt C.E."/>
            <person name="Dexheimer C."/>
            <person name="Roberts M."/>
            <person name="Torres Martinez L."/>
            <person name="Friesen M.L."/>
            <person name="Griffitts J.S."/>
            <person name="Porter S.S."/>
        </authorList>
    </citation>
    <scope>NUCLEOTIDE SEQUENCE [LARGE SCALE GENOMIC DNA]</scope>
    <source>
        <strain evidence="1 2">M0468</strain>
    </source>
</reference>
<comment type="caution">
    <text evidence="1">The sequence shown here is derived from an EMBL/GenBank/DDBJ whole genome shotgun (WGS) entry which is preliminary data.</text>
</comment>
<sequence length="135" mass="14700">MNSPNRSINGLHAANTVKFVLERLQQNSPLRVELNTQGRDADAARRIAVELQWLQRHAGRPAVGKTNVYSAGITILAAFPKEARYLTPDTTLLVHERSLDAPRSAALIVTHTLAQASSLADRIVVLGGLASRYHA</sequence>
<keyword evidence="1" id="KW-0378">Hydrolase</keyword>
<evidence type="ECO:0000313" key="2">
    <source>
        <dbReference type="Proteomes" id="UP001480082"/>
    </source>
</evidence>
<keyword evidence="2" id="KW-1185">Reference proteome</keyword>
<proteinExistence type="predicted"/>
<evidence type="ECO:0000313" key="1">
    <source>
        <dbReference type="EMBL" id="MER9283086.1"/>
    </source>
</evidence>
<protein>
    <submittedName>
        <fullName evidence="1">ATP-dependent Clp protease proteolytic subunit</fullName>
    </submittedName>
</protein>
<accession>A0ACC6STQ6</accession>
<keyword evidence="1" id="KW-0645">Protease</keyword>